<keyword evidence="1" id="KW-0812">Transmembrane</keyword>
<keyword evidence="1" id="KW-0472">Membrane</keyword>
<proteinExistence type="predicted"/>
<accession>A0A1X6WLY0</accession>
<dbReference type="Proteomes" id="UP000195918">
    <property type="component" value="Unassembled WGS sequence"/>
</dbReference>
<evidence type="ECO:0000256" key="1">
    <source>
        <dbReference type="SAM" id="Phobius"/>
    </source>
</evidence>
<evidence type="ECO:0000313" key="2">
    <source>
        <dbReference type="EMBL" id="SLM85341.1"/>
    </source>
</evidence>
<dbReference type="EMBL" id="FWFD01000008">
    <property type="protein sequence ID" value="SLM85341.1"/>
    <property type="molecule type" value="Genomic_DNA"/>
</dbReference>
<sequence length="206" mass="24317">MKNDKIKFTKKYIIISLTLLVLWCAYMFYFYNYYSDAMDMITVGAKKDIQLLELFYYRGTQTVITLVSYFFLVSIHMLAVQYLRIQVFFEEHLSNFLKISIIFLAVMLILSLVNSFWMLFIVLILISFTLNFIIYTISKTRYSYINGDVVFEKKGIKDKETAEVLLNKYENTKAAYFAKKELVLVGNILLESDKTYRIELVVEEKA</sequence>
<reference evidence="3" key="1">
    <citation type="submission" date="2017-02" db="EMBL/GenBank/DDBJ databases">
        <authorList>
            <person name="Dridi B."/>
        </authorList>
    </citation>
    <scope>NUCLEOTIDE SEQUENCE [LARGE SCALE GENOMIC DNA]</scope>
    <source>
        <strain evidence="3">bH819</strain>
    </source>
</reference>
<name>A0A1X6WLY0_9ENTE</name>
<protein>
    <submittedName>
        <fullName evidence="2">Uncharacterized protein</fullName>
    </submittedName>
</protein>
<dbReference type="RefSeq" id="WP_086950977.1">
    <property type="nucleotide sequence ID" value="NZ_FWFD01000008.1"/>
</dbReference>
<feature type="transmembrane region" description="Helical" evidence="1">
    <location>
        <begin position="12"/>
        <end position="31"/>
    </location>
</feature>
<feature type="transmembrane region" description="Helical" evidence="1">
    <location>
        <begin position="95"/>
        <end position="113"/>
    </location>
</feature>
<feature type="transmembrane region" description="Helical" evidence="1">
    <location>
        <begin position="119"/>
        <end position="137"/>
    </location>
</feature>
<dbReference type="AlphaFoldDB" id="A0A1X6WLY0"/>
<keyword evidence="3" id="KW-1185">Reference proteome</keyword>
<gene>
    <name evidence="2" type="ORF">FM121_04535</name>
</gene>
<evidence type="ECO:0000313" key="3">
    <source>
        <dbReference type="Proteomes" id="UP000195918"/>
    </source>
</evidence>
<keyword evidence="1" id="KW-1133">Transmembrane helix</keyword>
<organism evidence="2 3">
    <name type="scientific">Vagococcus fluvialis bH819</name>
    <dbReference type="NCBI Taxonomy" id="1255619"/>
    <lineage>
        <taxon>Bacteria</taxon>
        <taxon>Bacillati</taxon>
        <taxon>Bacillota</taxon>
        <taxon>Bacilli</taxon>
        <taxon>Lactobacillales</taxon>
        <taxon>Enterococcaceae</taxon>
        <taxon>Vagococcus</taxon>
    </lineage>
</organism>